<evidence type="ECO:0000313" key="2">
    <source>
        <dbReference type="Proteomes" id="UP000005104"/>
    </source>
</evidence>
<dbReference type="EMBL" id="CM001441">
    <property type="protein sequence ID" value="EHQ90707.1"/>
    <property type="molecule type" value="Genomic_DNA"/>
</dbReference>
<name>H5XWQ8_9FIRM</name>
<dbReference type="Proteomes" id="UP000005104">
    <property type="component" value="Chromosome"/>
</dbReference>
<organism evidence="1 2">
    <name type="scientific">Desulfosporosinus youngiae DSM 17734</name>
    <dbReference type="NCBI Taxonomy" id="768710"/>
    <lineage>
        <taxon>Bacteria</taxon>
        <taxon>Bacillati</taxon>
        <taxon>Bacillota</taxon>
        <taxon>Clostridia</taxon>
        <taxon>Eubacteriales</taxon>
        <taxon>Desulfitobacteriaceae</taxon>
        <taxon>Desulfosporosinus</taxon>
    </lineage>
</organism>
<reference evidence="1 2" key="1">
    <citation type="submission" date="2011-11" db="EMBL/GenBank/DDBJ databases">
        <title>The Noncontiguous Finished genome of Desulfosporosinus youngiae DSM 17734.</title>
        <authorList>
            <consortium name="US DOE Joint Genome Institute (JGI-PGF)"/>
            <person name="Lucas S."/>
            <person name="Han J."/>
            <person name="Lapidus A."/>
            <person name="Cheng J.-F."/>
            <person name="Goodwin L."/>
            <person name="Pitluck S."/>
            <person name="Peters L."/>
            <person name="Ovchinnikova G."/>
            <person name="Lu M."/>
            <person name="Land M.L."/>
            <person name="Hauser L."/>
            <person name="Pester M."/>
            <person name="Spring S."/>
            <person name="Ollivier B."/>
            <person name="Rattei T."/>
            <person name="Klenk H.-P."/>
            <person name="Wagner M."/>
            <person name="Loy A."/>
            <person name="Woyke T.J."/>
        </authorList>
    </citation>
    <scope>NUCLEOTIDE SEQUENCE [LARGE SCALE GENOMIC DNA]</scope>
    <source>
        <strain evidence="1 2">DSM 17734</strain>
    </source>
</reference>
<sequence>MMVGISDENRIKILRVETVALVIEKQLGKTLLYKKYYLYFK</sequence>
<protein>
    <submittedName>
        <fullName evidence="1">Uncharacterized protein</fullName>
    </submittedName>
</protein>
<gene>
    <name evidence="1" type="ORF">DesyoDRAFT_3715</name>
</gene>
<proteinExistence type="predicted"/>
<accession>H5XWQ8</accession>
<dbReference type="AlphaFoldDB" id="H5XWQ8"/>
<dbReference type="HOGENOM" id="CLU_3269140_0_0_9"/>
<keyword evidence="2" id="KW-1185">Reference proteome</keyword>
<evidence type="ECO:0000313" key="1">
    <source>
        <dbReference type="EMBL" id="EHQ90707.1"/>
    </source>
</evidence>